<gene>
    <name evidence="1" type="ORF">C1Y40_04771</name>
</gene>
<dbReference type="EMBL" id="PPEA01000673">
    <property type="protein sequence ID" value="PQM45065.1"/>
    <property type="molecule type" value="Genomic_DNA"/>
</dbReference>
<reference evidence="1 2" key="1">
    <citation type="journal article" date="2017" name="Int. J. Syst. Evol. Microbiol.">
        <title>Mycobacterium talmoniae sp. nov., a slowly growing mycobacterium isolated from human respiratory samples.</title>
        <authorList>
            <person name="Davidson R.M."/>
            <person name="DeGroote M.A."/>
            <person name="Marola J.L."/>
            <person name="Buss S."/>
            <person name="Jones V."/>
            <person name="McNeil M.R."/>
            <person name="Freifeld A.G."/>
            <person name="Elaine Epperson L."/>
            <person name="Hasan N.A."/>
            <person name="Jackson M."/>
            <person name="Iwen P.C."/>
            <person name="Salfinger M."/>
            <person name="Strong M."/>
        </authorList>
    </citation>
    <scope>NUCLEOTIDE SEQUENCE [LARGE SCALE GENOMIC DNA]</scope>
    <source>
        <strain evidence="1 2">ATCC BAA-2683</strain>
    </source>
</reference>
<comment type="caution">
    <text evidence="1">The sequence shown here is derived from an EMBL/GenBank/DDBJ whole genome shotgun (WGS) entry which is preliminary data.</text>
</comment>
<protein>
    <submittedName>
        <fullName evidence="1">Uncharacterized protein</fullName>
    </submittedName>
</protein>
<name>A0A2S8BEL2_9MYCO</name>
<organism evidence="1 2">
    <name type="scientific">Mycobacterium talmoniae</name>
    <dbReference type="NCBI Taxonomy" id="1858794"/>
    <lineage>
        <taxon>Bacteria</taxon>
        <taxon>Bacillati</taxon>
        <taxon>Actinomycetota</taxon>
        <taxon>Actinomycetes</taxon>
        <taxon>Mycobacteriales</taxon>
        <taxon>Mycobacteriaceae</taxon>
        <taxon>Mycobacterium</taxon>
    </lineage>
</organism>
<evidence type="ECO:0000313" key="1">
    <source>
        <dbReference type="EMBL" id="PQM45065.1"/>
    </source>
</evidence>
<dbReference type="Proteomes" id="UP000238296">
    <property type="component" value="Unassembled WGS sequence"/>
</dbReference>
<dbReference type="AlphaFoldDB" id="A0A2S8BEL2"/>
<accession>A0A2S8BEL2</accession>
<sequence>MRHTSISAMEHGKTGRHICDMSTRPDFVANYVR</sequence>
<evidence type="ECO:0000313" key="2">
    <source>
        <dbReference type="Proteomes" id="UP000238296"/>
    </source>
</evidence>
<proteinExistence type="predicted"/>